<sequence>MSLWSYRKPIKSGQICSALTYYGWWKLHLSDNKRHHSLRLNFYWGIVWPLLAALIQSRSQGIHVILSPMDLQLYS</sequence>
<comment type="caution">
    <text evidence="2">The sequence shown here is derived from an EMBL/GenBank/DDBJ whole genome shotgun (WGS) entry which is preliminary data.</text>
</comment>
<evidence type="ECO:0000256" key="1">
    <source>
        <dbReference type="SAM" id="Phobius"/>
    </source>
</evidence>
<evidence type="ECO:0000313" key="3">
    <source>
        <dbReference type="Proteomes" id="UP001610334"/>
    </source>
</evidence>
<keyword evidence="1" id="KW-0472">Membrane</keyword>
<organism evidence="2 3">
    <name type="scientific">Aspergillus granulosus</name>
    <dbReference type="NCBI Taxonomy" id="176169"/>
    <lineage>
        <taxon>Eukaryota</taxon>
        <taxon>Fungi</taxon>
        <taxon>Dikarya</taxon>
        <taxon>Ascomycota</taxon>
        <taxon>Pezizomycotina</taxon>
        <taxon>Eurotiomycetes</taxon>
        <taxon>Eurotiomycetidae</taxon>
        <taxon>Eurotiales</taxon>
        <taxon>Aspergillaceae</taxon>
        <taxon>Aspergillus</taxon>
        <taxon>Aspergillus subgen. Nidulantes</taxon>
    </lineage>
</organism>
<keyword evidence="3" id="KW-1185">Reference proteome</keyword>
<protein>
    <submittedName>
        <fullName evidence="2">Uncharacterized protein</fullName>
    </submittedName>
</protein>
<evidence type="ECO:0000313" key="2">
    <source>
        <dbReference type="EMBL" id="KAL2816565.1"/>
    </source>
</evidence>
<dbReference type="EMBL" id="JBFXLT010000022">
    <property type="protein sequence ID" value="KAL2816565.1"/>
    <property type="molecule type" value="Genomic_DNA"/>
</dbReference>
<name>A0ABR4HM43_9EURO</name>
<gene>
    <name evidence="2" type="ORF">BJX63DRAFT_139228</name>
</gene>
<accession>A0ABR4HM43</accession>
<keyword evidence="1" id="KW-0812">Transmembrane</keyword>
<dbReference type="Proteomes" id="UP001610334">
    <property type="component" value="Unassembled WGS sequence"/>
</dbReference>
<reference evidence="2 3" key="1">
    <citation type="submission" date="2024-07" db="EMBL/GenBank/DDBJ databases">
        <title>Section-level genome sequencing and comparative genomics of Aspergillus sections Usti and Cavernicolus.</title>
        <authorList>
            <consortium name="Lawrence Berkeley National Laboratory"/>
            <person name="Nybo J.L."/>
            <person name="Vesth T.C."/>
            <person name="Theobald S."/>
            <person name="Frisvad J.C."/>
            <person name="Larsen T.O."/>
            <person name="Kjaerboelling I."/>
            <person name="Rothschild-Mancinelli K."/>
            <person name="Lyhne E.K."/>
            <person name="Kogle M.E."/>
            <person name="Barry K."/>
            <person name="Clum A."/>
            <person name="Na H."/>
            <person name="Ledsgaard L."/>
            <person name="Lin J."/>
            <person name="Lipzen A."/>
            <person name="Kuo A."/>
            <person name="Riley R."/>
            <person name="Mondo S."/>
            <person name="Labutti K."/>
            <person name="Haridas S."/>
            <person name="Pangalinan J."/>
            <person name="Salamov A.A."/>
            <person name="Simmons B.A."/>
            <person name="Magnuson J.K."/>
            <person name="Chen J."/>
            <person name="Drula E."/>
            <person name="Henrissat B."/>
            <person name="Wiebenga A."/>
            <person name="Lubbers R.J."/>
            <person name="Gomes A.C."/>
            <person name="Makela M.R."/>
            <person name="Stajich J."/>
            <person name="Grigoriev I.V."/>
            <person name="Mortensen U.H."/>
            <person name="De Vries R.P."/>
            <person name="Baker S.E."/>
            <person name="Andersen M.R."/>
        </authorList>
    </citation>
    <scope>NUCLEOTIDE SEQUENCE [LARGE SCALE GENOMIC DNA]</scope>
    <source>
        <strain evidence="2 3">CBS 588.65</strain>
    </source>
</reference>
<keyword evidence="1" id="KW-1133">Transmembrane helix</keyword>
<proteinExistence type="predicted"/>
<feature type="transmembrane region" description="Helical" evidence="1">
    <location>
        <begin position="42"/>
        <end position="66"/>
    </location>
</feature>